<dbReference type="EMBL" id="JBBMFE010000006">
    <property type="protein sequence ID" value="MEQ2472477.1"/>
    <property type="molecule type" value="Genomic_DNA"/>
</dbReference>
<keyword evidence="3" id="KW-1003">Cell membrane</keyword>
<feature type="transmembrane region" description="Helical" evidence="9">
    <location>
        <begin position="36"/>
        <end position="59"/>
    </location>
</feature>
<keyword evidence="6 9" id="KW-0812">Transmembrane</keyword>
<keyword evidence="4 10" id="KW-0762">Sugar transport</keyword>
<evidence type="ECO:0000256" key="1">
    <source>
        <dbReference type="ARBA" id="ARBA00004651"/>
    </source>
</evidence>
<gene>
    <name evidence="10" type="ORF">WMO29_08230</name>
</gene>
<protein>
    <submittedName>
        <fullName evidence="10">PTS sugar transporter subunit IIC</fullName>
    </submittedName>
</protein>
<feature type="transmembrane region" description="Helical" evidence="9">
    <location>
        <begin position="205"/>
        <end position="232"/>
    </location>
</feature>
<dbReference type="InterPro" id="IPR050303">
    <property type="entry name" value="GatZ_KbaZ_carbometab"/>
</dbReference>
<feature type="transmembrane region" description="Helical" evidence="9">
    <location>
        <begin position="178"/>
        <end position="198"/>
    </location>
</feature>
<feature type="transmembrane region" description="Helical" evidence="9">
    <location>
        <begin position="135"/>
        <end position="158"/>
    </location>
</feature>
<dbReference type="PANTHER" id="PTHR32502">
    <property type="entry name" value="N-ACETYLGALACTOSAMINE PERMEASE II COMPONENT-RELATED"/>
    <property type="match status" value="1"/>
</dbReference>
<dbReference type="Proteomes" id="UP001438008">
    <property type="component" value="Unassembled WGS sequence"/>
</dbReference>
<keyword evidence="5" id="KW-0598">Phosphotransferase system</keyword>
<evidence type="ECO:0000313" key="11">
    <source>
        <dbReference type="Proteomes" id="UP001438008"/>
    </source>
</evidence>
<comment type="subcellular location">
    <subcellularLocation>
        <location evidence="1">Cell membrane</location>
        <topology evidence="1">Multi-pass membrane protein</topology>
    </subcellularLocation>
</comment>
<sequence length="262" mass="28076">MLNALIVALAYWALLLLYRLGANGMADRPIFVGPVIGLLLGDITTGVLIGAALEVIYLGVVNVGGAQSTDTLYATCMAVALAIMTGINQEAAITLGIALGYIGLLMLQVTRIFFAFMCPILDRVAEEGNSRKFSFMYIGHIVVGYGFGAITIFVALAAGADATQAFIDSLHPAIMGGLQTAAGLLPALGLGILLNMLWDNKKIMYFFLGFVLVVYMAMPTIALAVIGVFLMLTDLYRNQDLLAVKKLVSKGKMTEEEEFFNE</sequence>
<evidence type="ECO:0000256" key="5">
    <source>
        <dbReference type="ARBA" id="ARBA00022683"/>
    </source>
</evidence>
<evidence type="ECO:0000256" key="9">
    <source>
        <dbReference type="SAM" id="Phobius"/>
    </source>
</evidence>
<dbReference type="RefSeq" id="WP_349164445.1">
    <property type="nucleotide sequence ID" value="NZ_JBBMFE010000006.1"/>
</dbReference>
<evidence type="ECO:0000256" key="6">
    <source>
        <dbReference type="ARBA" id="ARBA00022692"/>
    </source>
</evidence>
<keyword evidence="8 9" id="KW-0472">Membrane</keyword>
<evidence type="ECO:0000313" key="10">
    <source>
        <dbReference type="EMBL" id="MEQ2472477.1"/>
    </source>
</evidence>
<evidence type="ECO:0000256" key="4">
    <source>
        <dbReference type="ARBA" id="ARBA00022597"/>
    </source>
</evidence>
<keyword evidence="7 9" id="KW-1133">Transmembrane helix</keyword>
<dbReference type="InterPro" id="IPR004700">
    <property type="entry name" value="PTS_IIC_man"/>
</dbReference>
<name>A0ABV1FHD5_9FIRM</name>
<feature type="transmembrane region" description="Helical" evidence="9">
    <location>
        <begin position="93"/>
        <end position="114"/>
    </location>
</feature>
<organism evidence="10 11">
    <name type="scientific">Laedolimicola intestinihominis</name>
    <dbReference type="NCBI Taxonomy" id="3133166"/>
    <lineage>
        <taxon>Bacteria</taxon>
        <taxon>Bacillati</taxon>
        <taxon>Bacillota</taxon>
        <taxon>Clostridia</taxon>
        <taxon>Lachnospirales</taxon>
        <taxon>Lachnospiraceae</taxon>
        <taxon>Laedolimicola</taxon>
    </lineage>
</organism>
<evidence type="ECO:0000256" key="2">
    <source>
        <dbReference type="ARBA" id="ARBA00022448"/>
    </source>
</evidence>
<keyword evidence="11" id="KW-1185">Reference proteome</keyword>
<dbReference type="PANTHER" id="PTHR32502:SF8">
    <property type="entry name" value="N-ACETYLGALACTOSAMINE PERMEASE IIC COMPONENT 1"/>
    <property type="match status" value="1"/>
</dbReference>
<feature type="transmembrane region" description="Helical" evidence="9">
    <location>
        <begin position="71"/>
        <end position="87"/>
    </location>
</feature>
<comment type="caution">
    <text evidence="10">The sequence shown here is derived from an EMBL/GenBank/DDBJ whole genome shotgun (WGS) entry which is preliminary data.</text>
</comment>
<dbReference type="Pfam" id="PF03609">
    <property type="entry name" value="EII-Sor"/>
    <property type="match status" value="1"/>
</dbReference>
<evidence type="ECO:0000256" key="7">
    <source>
        <dbReference type="ARBA" id="ARBA00022989"/>
    </source>
</evidence>
<evidence type="ECO:0000256" key="8">
    <source>
        <dbReference type="ARBA" id="ARBA00023136"/>
    </source>
</evidence>
<accession>A0ABV1FHD5</accession>
<keyword evidence="2" id="KW-0813">Transport</keyword>
<proteinExistence type="predicted"/>
<evidence type="ECO:0000256" key="3">
    <source>
        <dbReference type="ARBA" id="ARBA00022475"/>
    </source>
</evidence>
<reference evidence="10 11" key="1">
    <citation type="submission" date="2024-03" db="EMBL/GenBank/DDBJ databases">
        <title>Human intestinal bacterial collection.</title>
        <authorList>
            <person name="Pauvert C."/>
            <person name="Hitch T.C.A."/>
            <person name="Clavel T."/>
        </authorList>
    </citation>
    <scope>NUCLEOTIDE SEQUENCE [LARGE SCALE GENOMIC DNA]</scope>
    <source>
        <strain evidence="10 11">CLA-AA-H132</strain>
    </source>
</reference>
<dbReference type="PROSITE" id="PS51106">
    <property type="entry name" value="PTS_EIIC_TYPE_4"/>
    <property type="match status" value="1"/>
</dbReference>